<name>A0A0A9AUR0_ARUDO</name>
<organism evidence="1">
    <name type="scientific">Arundo donax</name>
    <name type="common">Giant reed</name>
    <name type="synonym">Donax arundinaceus</name>
    <dbReference type="NCBI Taxonomy" id="35708"/>
    <lineage>
        <taxon>Eukaryota</taxon>
        <taxon>Viridiplantae</taxon>
        <taxon>Streptophyta</taxon>
        <taxon>Embryophyta</taxon>
        <taxon>Tracheophyta</taxon>
        <taxon>Spermatophyta</taxon>
        <taxon>Magnoliopsida</taxon>
        <taxon>Liliopsida</taxon>
        <taxon>Poales</taxon>
        <taxon>Poaceae</taxon>
        <taxon>PACMAD clade</taxon>
        <taxon>Arundinoideae</taxon>
        <taxon>Arundineae</taxon>
        <taxon>Arundo</taxon>
    </lineage>
</organism>
<dbReference type="EMBL" id="GBRH01247048">
    <property type="protein sequence ID" value="JAD50847.1"/>
    <property type="molecule type" value="Transcribed_RNA"/>
</dbReference>
<accession>A0A0A9AUR0</accession>
<reference evidence="1" key="1">
    <citation type="submission" date="2014-09" db="EMBL/GenBank/DDBJ databases">
        <authorList>
            <person name="Magalhaes I.L.F."/>
            <person name="Oliveira U."/>
            <person name="Santos F.R."/>
            <person name="Vidigal T.H.D.A."/>
            <person name="Brescovit A.D."/>
            <person name="Santos A.J."/>
        </authorList>
    </citation>
    <scope>NUCLEOTIDE SEQUENCE</scope>
    <source>
        <tissue evidence="1">Shoot tissue taken approximately 20 cm above the soil surface</tissue>
    </source>
</reference>
<reference evidence="1" key="2">
    <citation type="journal article" date="2015" name="Data Brief">
        <title>Shoot transcriptome of the giant reed, Arundo donax.</title>
        <authorList>
            <person name="Barrero R.A."/>
            <person name="Guerrero F.D."/>
            <person name="Moolhuijzen P."/>
            <person name="Goolsby J.A."/>
            <person name="Tidwell J."/>
            <person name="Bellgard S.E."/>
            <person name="Bellgard M.I."/>
        </authorList>
    </citation>
    <scope>NUCLEOTIDE SEQUENCE</scope>
    <source>
        <tissue evidence="1">Shoot tissue taken approximately 20 cm above the soil surface</tissue>
    </source>
</reference>
<protein>
    <submittedName>
        <fullName evidence="1">Uncharacterized protein</fullName>
    </submittedName>
</protein>
<proteinExistence type="predicted"/>
<sequence length="22" mass="2608">MFSVYCAVYDLASEHCRQDNKK</sequence>
<dbReference type="AlphaFoldDB" id="A0A0A9AUR0"/>
<evidence type="ECO:0000313" key="1">
    <source>
        <dbReference type="EMBL" id="JAD50847.1"/>
    </source>
</evidence>